<dbReference type="eggNOG" id="KOG1987">
    <property type="taxonomic scope" value="Eukaryota"/>
</dbReference>
<feature type="region of interest" description="Disordered" evidence="1">
    <location>
        <begin position="76"/>
        <end position="108"/>
    </location>
</feature>
<reference evidence="3" key="1">
    <citation type="journal article" date="2015" name="Nat. Plants">
        <title>Genome expansion of Arabis alpina linked with retrotransposition and reduced symmetric DNA methylation.</title>
        <authorList>
            <person name="Willing E.M."/>
            <person name="Rawat V."/>
            <person name="Mandakova T."/>
            <person name="Maumus F."/>
            <person name="James G.V."/>
            <person name="Nordstroem K.J."/>
            <person name="Becker C."/>
            <person name="Warthmann N."/>
            <person name="Chica C."/>
            <person name="Szarzynska B."/>
            <person name="Zytnicki M."/>
            <person name="Albani M.C."/>
            <person name="Kiefer C."/>
            <person name="Bergonzi S."/>
            <person name="Castaings L."/>
            <person name="Mateos J.L."/>
            <person name="Berns M.C."/>
            <person name="Bujdoso N."/>
            <person name="Piofczyk T."/>
            <person name="de Lorenzo L."/>
            <person name="Barrero-Sicilia C."/>
            <person name="Mateos I."/>
            <person name="Piednoel M."/>
            <person name="Hagmann J."/>
            <person name="Chen-Min-Tao R."/>
            <person name="Iglesias-Fernandez R."/>
            <person name="Schuster S.C."/>
            <person name="Alonso-Blanco C."/>
            <person name="Roudier F."/>
            <person name="Carbonero P."/>
            <person name="Paz-Ares J."/>
            <person name="Davis S.J."/>
            <person name="Pecinka A."/>
            <person name="Quesneville H."/>
            <person name="Colot V."/>
            <person name="Lysak M.A."/>
            <person name="Weigel D."/>
            <person name="Coupland G."/>
            <person name="Schneeberger K."/>
        </authorList>
    </citation>
    <scope>NUCLEOTIDE SEQUENCE [LARGE SCALE GENOMIC DNA]</scope>
    <source>
        <strain evidence="3">cv. Pajares</strain>
    </source>
</reference>
<evidence type="ECO:0000313" key="2">
    <source>
        <dbReference type="EMBL" id="KFK31543.1"/>
    </source>
</evidence>
<evidence type="ECO:0008006" key="4">
    <source>
        <dbReference type="Google" id="ProtNLM"/>
    </source>
</evidence>
<proteinExistence type="predicted"/>
<keyword evidence="3" id="KW-1185">Reference proteome</keyword>
<dbReference type="InterPro" id="IPR002083">
    <property type="entry name" value="MATH/TRAF_dom"/>
</dbReference>
<sequence>MKADIRILDPFGCNHVTKKINGWYKDLHLGWGWVEFVSLAEVLKAYLDKEGSLKIETLRLPKLSLMAIPIHLLDNFPPESSEEKDSEVSMEDETSEESENTNGESEIVEPNEEEFWVKYPYLKKHLVTLFAEYSFSQSFFLEMAKNMGDENAKKKNDIGKALFVKEVELCKERCDVVVSTISVIQSRD</sequence>
<dbReference type="AlphaFoldDB" id="A0A087GNU1"/>
<dbReference type="CDD" id="cd00121">
    <property type="entry name" value="MATH"/>
    <property type="match status" value="1"/>
</dbReference>
<dbReference type="OrthoDB" id="1111845at2759"/>
<feature type="compositionally biased region" description="Acidic residues" evidence="1">
    <location>
        <begin position="88"/>
        <end position="99"/>
    </location>
</feature>
<evidence type="ECO:0000256" key="1">
    <source>
        <dbReference type="SAM" id="MobiDB-lite"/>
    </source>
</evidence>
<name>A0A087GNU1_ARAAL</name>
<accession>A0A087GNU1</accession>
<evidence type="ECO:0000313" key="3">
    <source>
        <dbReference type="Proteomes" id="UP000029120"/>
    </source>
</evidence>
<dbReference type="Proteomes" id="UP000029120">
    <property type="component" value="Chromosome 6"/>
</dbReference>
<dbReference type="Gramene" id="KFK31543">
    <property type="protein sequence ID" value="KFK31543"/>
    <property type="gene ID" value="AALP_AA6G126000"/>
</dbReference>
<gene>
    <name evidence="2" type="ordered locus">AALP_Aa6g126000</name>
</gene>
<dbReference type="EMBL" id="CM002874">
    <property type="protein sequence ID" value="KFK31543.1"/>
    <property type="molecule type" value="Genomic_DNA"/>
</dbReference>
<organism evidence="2 3">
    <name type="scientific">Arabis alpina</name>
    <name type="common">Alpine rock-cress</name>
    <dbReference type="NCBI Taxonomy" id="50452"/>
    <lineage>
        <taxon>Eukaryota</taxon>
        <taxon>Viridiplantae</taxon>
        <taxon>Streptophyta</taxon>
        <taxon>Embryophyta</taxon>
        <taxon>Tracheophyta</taxon>
        <taxon>Spermatophyta</taxon>
        <taxon>Magnoliopsida</taxon>
        <taxon>eudicotyledons</taxon>
        <taxon>Gunneridae</taxon>
        <taxon>Pentapetalae</taxon>
        <taxon>rosids</taxon>
        <taxon>malvids</taxon>
        <taxon>Brassicales</taxon>
        <taxon>Brassicaceae</taxon>
        <taxon>Arabideae</taxon>
        <taxon>Arabis</taxon>
    </lineage>
</organism>
<protein>
    <recommendedName>
        <fullName evidence="4">MATH domain-containing protein</fullName>
    </recommendedName>
</protein>